<protein>
    <submittedName>
        <fullName evidence="1">Uncharacterized protein</fullName>
    </submittedName>
</protein>
<evidence type="ECO:0000313" key="1">
    <source>
        <dbReference type="EMBL" id="SHE32275.1"/>
    </source>
</evidence>
<dbReference type="EMBL" id="FQVK01000001">
    <property type="protein sequence ID" value="SHE32275.1"/>
    <property type="molecule type" value="Genomic_DNA"/>
</dbReference>
<gene>
    <name evidence="1" type="ORF">SAMN05444279_101143</name>
</gene>
<dbReference type="RefSeq" id="WP_149774147.1">
    <property type="nucleotide sequence ID" value="NZ_FQVK01000001.1"/>
</dbReference>
<sequence length="327" mass="35805">MPQAAQIRELEQWLTVRPTDRQAIRQLVTALEFAPSGVAPVGPYSAAQAQLAALRGPDWHEDLLAPDRLAERYAEWMRILSAHGLHHAVPIGQVFSGRVLTIGGAVAQCGAWLAFFKDTGVIPALCHDCYKVQILPHDLNAMFQTLGLLLKLDLPGDNARKCMIELREGIDAPYKAYVYCEGPDEAHACLQAFRTLQAASGVTGVSSKISHGCSEYGQKYPEFKYSDDEAAPAFAPPPEWPEIERRHFRNARTPVPARRSNTRPTLSLRGVFAFCTWVRYAGLIGDPASAAFGSARGPGFPPAFGNRVRGQAADRARQMKALWSPTG</sequence>
<organism evidence="1 2">
    <name type="scientific">Ruegeria intermedia</name>
    <dbReference type="NCBI Taxonomy" id="996115"/>
    <lineage>
        <taxon>Bacteria</taxon>
        <taxon>Pseudomonadati</taxon>
        <taxon>Pseudomonadota</taxon>
        <taxon>Alphaproteobacteria</taxon>
        <taxon>Rhodobacterales</taxon>
        <taxon>Roseobacteraceae</taxon>
        <taxon>Ruegeria</taxon>
    </lineage>
</organism>
<dbReference type="OrthoDB" id="7704816at2"/>
<accession>A0A1M4SJ94</accession>
<dbReference type="Proteomes" id="UP000325134">
    <property type="component" value="Unassembled WGS sequence"/>
</dbReference>
<keyword evidence="2" id="KW-1185">Reference proteome</keyword>
<evidence type="ECO:0000313" key="2">
    <source>
        <dbReference type="Proteomes" id="UP000325134"/>
    </source>
</evidence>
<name>A0A1M4SJ94_9RHOB</name>
<reference evidence="1 2" key="1">
    <citation type="submission" date="2016-11" db="EMBL/GenBank/DDBJ databases">
        <authorList>
            <person name="Varghese N."/>
            <person name="Submissions S."/>
        </authorList>
    </citation>
    <scope>NUCLEOTIDE SEQUENCE [LARGE SCALE GENOMIC DNA]</scope>
    <source>
        <strain evidence="1 2">DSM 29341</strain>
    </source>
</reference>
<proteinExistence type="predicted"/>
<dbReference type="AlphaFoldDB" id="A0A1M4SJ94"/>